<organism evidence="1 2">
    <name type="scientific">Pseudomonas phage vB_Pae-SS2019XI</name>
    <dbReference type="NCBI Taxonomy" id="2660688"/>
    <lineage>
        <taxon>Viruses</taxon>
        <taxon>Duplodnaviria</taxon>
        <taxon>Heunggongvirae</taxon>
        <taxon>Uroviricota</taxon>
        <taxon>Caudoviricetes</taxon>
        <taxon>Casjensviridae</taxon>
        <taxon>Maxdohrnvirus</taxon>
        <taxon>Maxdohrnvirus SS2019XI</taxon>
    </lineage>
</organism>
<accession>A0A6G6XH89</accession>
<gene>
    <name evidence="1" type="ORF">vBPaeSS2019XI_001</name>
</gene>
<keyword evidence="2" id="KW-1185">Reference proteome</keyword>
<dbReference type="Proteomes" id="UP000502584">
    <property type="component" value="Segment"/>
</dbReference>
<name>A0A6G6XH89_9CAUD</name>
<proteinExistence type="predicted"/>
<evidence type="ECO:0000313" key="1">
    <source>
        <dbReference type="EMBL" id="QIG56879.1"/>
    </source>
</evidence>
<sequence length="191" mass="21492">MAGRPDSKVMDEGTKEILFEGASISQLGRLFGMDNRTVTSKLATNVQPVGRRAGHSIYAVKDAAPYLVEQNLDLSDLEKIAAYVQRLDPSRLPRQLTKDFWQAMLNKQKFEEQAGDLWRTAKVVEVYADLVKAIRTPLILAGDTVNNQTELSPRQRQILNEVIDDLLEMLHEAVVKQFGEDEQPPEADDDL</sequence>
<dbReference type="EMBL" id="MN536026">
    <property type="protein sequence ID" value="QIG56879.1"/>
    <property type="molecule type" value="Genomic_DNA"/>
</dbReference>
<evidence type="ECO:0000313" key="2">
    <source>
        <dbReference type="Proteomes" id="UP000502584"/>
    </source>
</evidence>
<protein>
    <submittedName>
        <fullName evidence="1">Terminase small subunit</fullName>
    </submittedName>
</protein>
<dbReference type="InterPro" id="IPR009901">
    <property type="entry name" value="Phage_VT1-Sakai_H0025"/>
</dbReference>
<dbReference type="Pfam" id="PF07278">
    <property type="entry name" value="DUF1441"/>
    <property type="match status" value="1"/>
</dbReference>
<reference evidence="1 2" key="1">
    <citation type="submission" date="2019-10" db="EMBL/GenBank/DDBJ databases">
        <title>Genome of the temperate Pseudomonas aerugionosa phage vB_Pae-SS2019XI.</title>
        <authorList>
            <person name="Hammerl J.A."/>
            <person name="Jaeckel C."/>
            <person name="Schnehle S."/>
            <person name="Schmoger S."/>
        </authorList>
    </citation>
    <scope>NUCLEOTIDE SEQUENCE [LARGE SCALE GENOMIC DNA]</scope>
</reference>